<dbReference type="Pfam" id="PF09724">
    <property type="entry name" value="Dcc1"/>
    <property type="match status" value="1"/>
</dbReference>
<organism evidence="3 4">
    <name type="scientific">Chlamydomonas eustigma</name>
    <dbReference type="NCBI Taxonomy" id="1157962"/>
    <lineage>
        <taxon>Eukaryota</taxon>
        <taxon>Viridiplantae</taxon>
        <taxon>Chlorophyta</taxon>
        <taxon>core chlorophytes</taxon>
        <taxon>Chlorophyceae</taxon>
        <taxon>CS clade</taxon>
        <taxon>Chlamydomonadales</taxon>
        <taxon>Chlamydomonadaceae</taxon>
        <taxon>Chlamydomonas</taxon>
    </lineage>
</organism>
<comment type="caution">
    <text evidence="3">The sequence shown here is derived from an EMBL/GenBank/DDBJ whole genome shotgun (WGS) entry which is preliminary data.</text>
</comment>
<dbReference type="PANTHER" id="PTHR13395">
    <property type="entry name" value="SISTER CHROMATID COHESION PROTEIN DCC1-RELATED"/>
    <property type="match status" value="1"/>
</dbReference>
<gene>
    <name evidence="3" type="ORF">CEUSTIGMA_g9418.t1</name>
</gene>
<evidence type="ECO:0000256" key="2">
    <source>
        <dbReference type="ARBA" id="ARBA00022705"/>
    </source>
</evidence>
<dbReference type="InterPro" id="IPR019128">
    <property type="entry name" value="Dcc1"/>
</dbReference>
<dbReference type="Proteomes" id="UP000232323">
    <property type="component" value="Unassembled WGS sequence"/>
</dbReference>
<evidence type="ECO:0000313" key="3">
    <source>
        <dbReference type="EMBL" id="GAX81990.1"/>
    </source>
</evidence>
<dbReference type="GO" id="GO:0000775">
    <property type="term" value="C:chromosome, centromeric region"/>
    <property type="evidence" value="ECO:0007669"/>
    <property type="project" value="TreeGrafter"/>
</dbReference>
<name>A0A250XGS4_9CHLO</name>
<protein>
    <recommendedName>
        <fullName evidence="5">Sister chromatid cohesion protein DCC1</fullName>
    </recommendedName>
</protein>
<proteinExistence type="inferred from homology"/>
<dbReference type="EMBL" id="BEGY01000074">
    <property type="protein sequence ID" value="GAX81990.1"/>
    <property type="molecule type" value="Genomic_DNA"/>
</dbReference>
<sequence length="423" mass="46334">MDLDHFQPRKLAYGEDVRSDYRLLECSEELLDTILREGTVIKGGENDEAVLCTRMKTYALKYVETTNMQLLVSPDIGGFENAGNDDIENSPYSMVNAPGLQTQIQKLSRCCQKTKAVTVTATNQSHLEAVEIAPRLGALEALLLKRPYGLADEQLGEVEEDTMADPCSSAVTGTEGLHTFRDLLERVQASEEELRAGLRSLGAIELNGSWRTVDPQYLGSLLELIISSCQQLGHSFIRVPATEVCESLRECGVNPAIAMHCLEAYGSPAGDDISSSNPADTRCCAAGSASKFWALNESKVCKYFAGKLLTCGRQMSTVEFMNKLKDAVPDGMQPSLESLKGEVLMTGKSQNTQVKAFPLSALPREPAKRFAALFAERPKWNADDMEPYISDLKVPGLTTGALLLKYARVSQTSPQDPIIYSMR</sequence>
<keyword evidence="2" id="KW-0235">DNA replication</keyword>
<accession>A0A250XGS4</accession>
<dbReference type="GO" id="GO:0031390">
    <property type="term" value="C:Ctf18 RFC-like complex"/>
    <property type="evidence" value="ECO:0007669"/>
    <property type="project" value="InterPro"/>
</dbReference>
<evidence type="ECO:0008006" key="5">
    <source>
        <dbReference type="Google" id="ProtNLM"/>
    </source>
</evidence>
<dbReference type="STRING" id="1157962.A0A250XGS4"/>
<evidence type="ECO:0000256" key="1">
    <source>
        <dbReference type="ARBA" id="ARBA00007017"/>
    </source>
</evidence>
<dbReference type="GO" id="GO:0006260">
    <property type="term" value="P:DNA replication"/>
    <property type="evidence" value="ECO:0007669"/>
    <property type="project" value="UniProtKB-KW"/>
</dbReference>
<comment type="similarity">
    <text evidence="1">Belongs to the DCC1 family.</text>
</comment>
<keyword evidence="4" id="KW-1185">Reference proteome</keyword>
<dbReference type="AlphaFoldDB" id="A0A250XGS4"/>
<dbReference type="GO" id="GO:0034088">
    <property type="term" value="P:maintenance of mitotic sister chromatid cohesion"/>
    <property type="evidence" value="ECO:0007669"/>
    <property type="project" value="TreeGrafter"/>
</dbReference>
<evidence type="ECO:0000313" key="4">
    <source>
        <dbReference type="Proteomes" id="UP000232323"/>
    </source>
</evidence>
<reference evidence="3 4" key="1">
    <citation type="submission" date="2017-08" db="EMBL/GenBank/DDBJ databases">
        <title>Acidophilic green algal genome provides insights into adaptation to an acidic environment.</title>
        <authorList>
            <person name="Hirooka S."/>
            <person name="Hirose Y."/>
            <person name="Kanesaki Y."/>
            <person name="Higuchi S."/>
            <person name="Fujiwara T."/>
            <person name="Onuma R."/>
            <person name="Era A."/>
            <person name="Ohbayashi R."/>
            <person name="Uzuka A."/>
            <person name="Nozaki H."/>
            <person name="Yoshikawa H."/>
            <person name="Miyagishima S.Y."/>
        </authorList>
    </citation>
    <scope>NUCLEOTIDE SEQUENCE [LARGE SCALE GENOMIC DNA]</scope>
    <source>
        <strain evidence="3 4">NIES-2499</strain>
    </source>
</reference>
<dbReference type="OrthoDB" id="5199543at2759"/>
<dbReference type="PANTHER" id="PTHR13395:SF6">
    <property type="entry name" value="SISTER CHROMATID COHESION PROTEIN DCC1"/>
    <property type="match status" value="1"/>
</dbReference>
<dbReference type="GO" id="GO:0000785">
    <property type="term" value="C:chromatin"/>
    <property type="evidence" value="ECO:0007669"/>
    <property type="project" value="TreeGrafter"/>
</dbReference>